<dbReference type="InterPro" id="IPR016024">
    <property type="entry name" value="ARM-type_fold"/>
</dbReference>
<dbReference type="Gene3D" id="1.25.10.10">
    <property type="entry name" value="Leucine-rich Repeat Variant"/>
    <property type="match status" value="2"/>
</dbReference>
<keyword evidence="3" id="KW-1185">Reference proteome</keyword>
<dbReference type="AlphaFoldDB" id="A0ABD5VC65"/>
<comment type="caution">
    <text evidence="2">The sequence shown here is derived from an EMBL/GenBank/DDBJ whole genome shotgun (WGS) entry which is preliminary data.</text>
</comment>
<name>A0ABD5VC65_9EURY</name>
<evidence type="ECO:0000256" key="1">
    <source>
        <dbReference type="SAM" id="MobiDB-lite"/>
    </source>
</evidence>
<dbReference type="EMBL" id="JBHSXN010000001">
    <property type="protein sequence ID" value="MFC6952478.1"/>
    <property type="molecule type" value="Genomic_DNA"/>
</dbReference>
<sequence length="413" mass="44290">MSPSDDAVRAGRDRLTAADPDVRGDAAAVLRDAATDPDRGASTAVDVLWTLARVVDDPDPRTRAYARAALQERTATRVDDAIDEPVDRFADRALDDVIAALDAPDAERRAAAAALLRFSLDDTGVRDRLVTERARTLTAALDDPHAPVRRHVVEVWRQATLDDHEHAAVLRALAERAFADPDPRVRGALVHVPFTYDADAARTDRGRAAFRAFLDLFDDPDPAVRQSAVGVFPESLLRTVASYWDAPDLVRQAADRLVARLDDDVAVVRKRAAHALAKAGGLDHHPLLDHPDPGRVVDALLAACDDRTDGAVGLGGTPATRGSASRVLVDLADDHPDWLRPHADAVIGALDSEHADARACVAYAAARVAETDAQRDRIREVVATLAADAPEAARDALPLGRDLPAPLDDAFDA</sequence>
<organism evidence="2 3">
    <name type="scientific">Halorubellus litoreus</name>
    <dbReference type="NCBI Taxonomy" id="755308"/>
    <lineage>
        <taxon>Archaea</taxon>
        <taxon>Methanobacteriati</taxon>
        <taxon>Methanobacteriota</taxon>
        <taxon>Stenosarchaea group</taxon>
        <taxon>Halobacteria</taxon>
        <taxon>Halobacteriales</taxon>
        <taxon>Halorubellaceae</taxon>
        <taxon>Halorubellus</taxon>
    </lineage>
</organism>
<proteinExistence type="predicted"/>
<reference evidence="2 3" key="1">
    <citation type="journal article" date="2019" name="Int. J. Syst. Evol. Microbiol.">
        <title>The Global Catalogue of Microorganisms (GCM) 10K type strain sequencing project: providing services to taxonomists for standard genome sequencing and annotation.</title>
        <authorList>
            <consortium name="The Broad Institute Genomics Platform"/>
            <consortium name="The Broad Institute Genome Sequencing Center for Infectious Disease"/>
            <person name="Wu L."/>
            <person name="Ma J."/>
        </authorList>
    </citation>
    <scope>NUCLEOTIDE SEQUENCE [LARGE SCALE GENOMIC DNA]</scope>
    <source>
        <strain evidence="2 3">GX26</strain>
    </source>
</reference>
<evidence type="ECO:0000313" key="2">
    <source>
        <dbReference type="EMBL" id="MFC6952478.1"/>
    </source>
</evidence>
<dbReference type="RefSeq" id="WP_336349454.1">
    <property type="nucleotide sequence ID" value="NZ_JAZAQL010000001.1"/>
</dbReference>
<accession>A0ABD5VC65</accession>
<dbReference type="InterPro" id="IPR011989">
    <property type="entry name" value="ARM-like"/>
</dbReference>
<evidence type="ECO:0000313" key="3">
    <source>
        <dbReference type="Proteomes" id="UP001596395"/>
    </source>
</evidence>
<protein>
    <recommendedName>
        <fullName evidence="4">HEAT repeat-containing protein</fullName>
    </recommendedName>
</protein>
<evidence type="ECO:0008006" key="4">
    <source>
        <dbReference type="Google" id="ProtNLM"/>
    </source>
</evidence>
<dbReference type="SUPFAM" id="SSF48371">
    <property type="entry name" value="ARM repeat"/>
    <property type="match status" value="1"/>
</dbReference>
<dbReference type="Proteomes" id="UP001596395">
    <property type="component" value="Unassembled WGS sequence"/>
</dbReference>
<gene>
    <name evidence="2" type="ORF">ACFQGB_06345</name>
</gene>
<feature type="region of interest" description="Disordered" evidence="1">
    <location>
        <begin position="1"/>
        <end position="21"/>
    </location>
</feature>